<dbReference type="OrthoDB" id="9807264at2"/>
<gene>
    <name evidence="4" type="ORF">BXY53_0365</name>
</gene>
<dbReference type="AlphaFoldDB" id="A0A397QB14"/>
<dbReference type="InterPro" id="IPR005631">
    <property type="entry name" value="SDH"/>
</dbReference>
<dbReference type="RefSeq" id="WP_119060224.1">
    <property type="nucleotide sequence ID" value="NZ_QXDF01000001.1"/>
</dbReference>
<dbReference type="Proteomes" id="UP000266273">
    <property type="component" value="Unassembled WGS sequence"/>
</dbReference>
<evidence type="ECO:0000256" key="2">
    <source>
        <dbReference type="ARBA" id="ARBA00019418"/>
    </source>
</evidence>
<dbReference type="GO" id="GO:0006099">
    <property type="term" value="P:tricarboxylic acid cycle"/>
    <property type="evidence" value="ECO:0007669"/>
    <property type="project" value="TreeGrafter"/>
</dbReference>
<accession>A0A397QB14</accession>
<comment type="similarity">
    <text evidence="1">Belongs to the SdhE FAD assembly factor family.</text>
</comment>
<dbReference type="EMBL" id="QXDF01000001">
    <property type="protein sequence ID" value="RIA55304.1"/>
    <property type="molecule type" value="Genomic_DNA"/>
</dbReference>
<keyword evidence="5" id="KW-1185">Reference proteome</keyword>
<dbReference type="Pfam" id="PF03937">
    <property type="entry name" value="Sdh5"/>
    <property type="match status" value="1"/>
</dbReference>
<dbReference type="PANTHER" id="PTHR12469:SF2">
    <property type="entry name" value="SUCCINATE DEHYDROGENASE ASSEMBLY FACTOR 2, MITOCHONDRIAL"/>
    <property type="match status" value="1"/>
</dbReference>
<organism evidence="4 5">
    <name type="scientific">Dichotomicrobium thermohalophilum</name>
    <dbReference type="NCBI Taxonomy" id="933063"/>
    <lineage>
        <taxon>Bacteria</taxon>
        <taxon>Pseudomonadati</taxon>
        <taxon>Pseudomonadota</taxon>
        <taxon>Alphaproteobacteria</taxon>
        <taxon>Hyphomicrobiales</taxon>
        <taxon>Hyphomicrobiaceae</taxon>
        <taxon>Dichotomicrobium</taxon>
    </lineage>
</organism>
<evidence type="ECO:0000256" key="3">
    <source>
        <dbReference type="ARBA" id="ARBA00023186"/>
    </source>
</evidence>
<comment type="caution">
    <text evidence="4">The sequence shown here is derived from an EMBL/GenBank/DDBJ whole genome shotgun (WGS) entry which is preliminary data.</text>
</comment>
<reference evidence="4 5" key="1">
    <citation type="submission" date="2018-08" db="EMBL/GenBank/DDBJ databases">
        <title>Genomic Encyclopedia of Archaeal and Bacterial Type Strains, Phase II (KMG-II): from individual species to whole genera.</title>
        <authorList>
            <person name="Goeker M."/>
        </authorList>
    </citation>
    <scope>NUCLEOTIDE SEQUENCE [LARGE SCALE GENOMIC DNA]</scope>
    <source>
        <strain evidence="4 5">DSM 5002</strain>
    </source>
</reference>
<proteinExistence type="inferred from homology"/>
<keyword evidence="3" id="KW-0143">Chaperone</keyword>
<dbReference type="PANTHER" id="PTHR12469">
    <property type="entry name" value="PROTEIN EMI5 HOMOLOG, MITOCHONDRIAL"/>
    <property type="match status" value="1"/>
</dbReference>
<name>A0A397QB14_9HYPH</name>
<dbReference type="Gene3D" id="1.10.150.250">
    <property type="entry name" value="Flavinator of succinate dehydrogenase"/>
    <property type="match status" value="1"/>
</dbReference>
<dbReference type="InterPro" id="IPR036714">
    <property type="entry name" value="SDH_sf"/>
</dbReference>
<evidence type="ECO:0000313" key="4">
    <source>
        <dbReference type="EMBL" id="RIA55304.1"/>
    </source>
</evidence>
<sequence>MPQEIDPQARRRRVQYRANHRGTKEMDILLGRFADATLEQMTAGELVLFEQMLALPDPQLDGWIRGDQPPEIFADLIERIRAFHRF</sequence>
<evidence type="ECO:0000256" key="1">
    <source>
        <dbReference type="ARBA" id="ARBA00008571"/>
    </source>
</evidence>
<protein>
    <recommendedName>
        <fullName evidence="2">FAD assembly factor SdhE</fullName>
    </recommendedName>
</protein>
<evidence type="ECO:0000313" key="5">
    <source>
        <dbReference type="Proteomes" id="UP000266273"/>
    </source>
</evidence>
<dbReference type="SUPFAM" id="SSF109910">
    <property type="entry name" value="YgfY-like"/>
    <property type="match status" value="1"/>
</dbReference>